<organism evidence="5">
    <name type="scientific">marine sediment metagenome</name>
    <dbReference type="NCBI Taxonomy" id="412755"/>
    <lineage>
        <taxon>unclassified sequences</taxon>
        <taxon>metagenomes</taxon>
        <taxon>ecological metagenomes</taxon>
    </lineage>
</organism>
<feature type="non-terminal residue" evidence="5">
    <location>
        <position position="220"/>
    </location>
</feature>
<evidence type="ECO:0000256" key="1">
    <source>
        <dbReference type="ARBA" id="ARBA00023002"/>
    </source>
</evidence>
<evidence type="ECO:0000313" key="5">
    <source>
        <dbReference type="EMBL" id="GAI48922.1"/>
    </source>
</evidence>
<feature type="coiled-coil region" evidence="2">
    <location>
        <begin position="119"/>
        <end position="149"/>
    </location>
</feature>
<dbReference type="InterPro" id="IPR009014">
    <property type="entry name" value="Transketo_C/PFOR_II"/>
</dbReference>
<reference evidence="5" key="1">
    <citation type="journal article" date="2014" name="Front. Microbiol.">
        <title>High frequency of phylogenetically diverse reductive dehalogenase-homologous genes in deep subseafloor sedimentary metagenomes.</title>
        <authorList>
            <person name="Kawai M."/>
            <person name="Futagami T."/>
            <person name="Toyoda A."/>
            <person name="Takaki Y."/>
            <person name="Nishi S."/>
            <person name="Hori S."/>
            <person name="Arai W."/>
            <person name="Tsubouchi T."/>
            <person name="Morono Y."/>
            <person name="Uchiyama I."/>
            <person name="Ito T."/>
            <person name="Fujiyama A."/>
            <person name="Inagaki F."/>
            <person name="Takami H."/>
        </authorList>
    </citation>
    <scope>NUCLEOTIDE SEQUENCE</scope>
    <source>
        <strain evidence="5">Expedition CK06-06</strain>
    </source>
</reference>
<evidence type="ECO:0000256" key="2">
    <source>
        <dbReference type="SAM" id="Coils"/>
    </source>
</evidence>
<comment type="caution">
    <text evidence="5">The sequence shown here is derived from an EMBL/GenBank/DDBJ whole genome shotgun (WGS) entry which is preliminary data.</text>
</comment>
<dbReference type="InterPro" id="IPR002880">
    <property type="entry name" value="Pyrv_Fd/Flavodoxin_OxRdtase_N"/>
</dbReference>
<dbReference type="Pfam" id="PF01855">
    <property type="entry name" value="POR_N"/>
    <property type="match status" value="1"/>
</dbReference>
<sequence>VDVQRGGPGGGPIRHAQQDYFQCTRGGGHGDYRNIVLAPASSQESCDLVQLAFYLADKYRNPVVVMTDAIIGRLRETVEVEKIEFGPLPDKDWAVRGKARHKDGKRRIVDHSGDLLRRYPSYRALLQRLEQKMKQMQESELRYEDYKMEDASLILVAYGYTARVAKEAVNMARAEGIKAGLIRLITAWPFPYQVIREKACQGGKFLVVEDSLGQVIEDVR</sequence>
<feature type="non-terminal residue" evidence="5">
    <location>
        <position position="1"/>
    </location>
</feature>
<dbReference type="AlphaFoldDB" id="X1NXY0"/>
<gene>
    <name evidence="5" type="ORF">S06H3_57676</name>
</gene>
<dbReference type="GO" id="GO:0016491">
    <property type="term" value="F:oxidoreductase activity"/>
    <property type="evidence" value="ECO:0007669"/>
    <property type="project" value="UniProtKB-KW"/>
</dbReference>
<dbReference type="Gene3D" id="3.40.50.970">
    <property type="match status" value="1"/>
</dbReference>
<feature type="domain" description="Pyruvate flavodoxin/ferredoxin oxidoreductase pyrimidine binding" evidence="3">
    <location>
        <begin position="1"/>
        <end position="84"/>
    </location>
</feature>
<proteinExistence type="predicted"/>
<dbReference type="SUPFAM" id="SSF52518">
    <property type="entry name" value="Thiamin diphosphate-binding fold (THDP-binding)"/>
    <property type="match status" value="1"/>
</dbReference>
<feature type="domain" description="Pyruvate:ferredoxin oxidoreductase core" evidence="4">
    <location>
        <begin position="151"/>
        <end position="220"/>
    </location>
</feature>
<evidence type="ECO:0008006" key="6">
    <source>
        <dbReference type="Google" id="ProtNLM"/>
    </source>
</evidence>
<name>X1NXY0_9ZZZZ</name>
<evidence type="ECO:0000259" key="4">
    <source>
        <dbReference type="Pfam" id="PF17147"/>
    </source>
</evidence>
<keyword evidence="1" id="KW-0560">Oxidoreductase</keyword>
<dbReference type="Gene3D" id="3.40.50.920">
    <property type="match status" value="1"/>
</dbReference>
<evidence type="ECO:0000259" key="3">
    <source>
        <dbReference type="Pfam" id="PF01855"/>
    </source>
</evidence>
<dbReference type="PANTHER" id="PTHR43088">
    <property type="entry name" value="SUBUNIT OF PYRUVATE:FLAVODOXIN OXIDOREDUCTASE-RELATED"/>
    <property type="match status" value="1"/>
</dbReference>
<dbReference type="InterPro" id="IPR033412">
    <property type="entry name" value="PFOR_II"/>
</dbReference>
<dbReference type="PANTHER" id="PTHR43088:SF1">
    <property type="entry name" value="SUBUNIT OF PYRUVATE:FLAVODOXIN OXIDOREDUCTASE"/>
    <property type="match status" value="1"/>
</dbReference>
<protein>
    <recommendedName>
        <fullName evidence="6">Pyruvate:ferredoxin oxidoreductase core domain-containing protein</fullName>
    </recommendedName>
</protein>
<dbReference type="InterPro" id="IPR029061">
    <property type="entry name" value="THDP-binding"/>
</dbReference>
<keyword evidence="2" id="KW-0175">Coiled coil</keyword>
<dbReference type="Pfam" id="PF17147">
    <property type="entry name" value="PFOR_II"/>
    <property type="match status" value="1"/>
</dbReference>
<accession>X1NXY0</accession>
<dbReference type="SUPFAM" id="SSF52922">
    <property type="entry name" value="TK C-terminal domain-like"/>
    <property type="match status" value="1"/>
</dbReference>
<dbReference type="InterPro" id="IPR052368">
    <property type="entry name" value="2-oxoacid_oxidoreductase"/>
</dbReference>
<dbReference type="EMBL" id="BARV01037251">
    <property type="protein sequence ID" value="GAI48922.1"/>
    <property type="molecule type" value="Genomic_DNA"/>
</dbReference>